<sequence>MFCKEGHPVQAGFCHASLLDSRLLRCYLERGPRWVIQAKSNNARTWRRRLAHRDHREGAVHAFGASRYTQPYVGAFVVDQFGTLERICLFNCFFGIHGSQFRRRTSANPAPHSGLVMLFDRVFRQFQSFLEALRRTTPLSEGSGKQATAVPRNAPDLPADFYDDDEEGLIPLVLVAGAAGRTGRLIVRKLLLQGFRVRALVRNLSPETLDELGTGCEYAKADLLDKDSLLEAVYGVDKVICTISGDSGREEEAVSNLLKAFQDARFLEFGRRDSAKVTIFKLNRPRHFSLWSCPENQQTTMVTATSREENTTDSDTLAAAKARNSPNLSNGGLIENSRLRDRLSSTVFELNNYGNAVFRGKLRDVYRGQAEVFTTNFSENPLNFSGFSGMILRCLGDGQRYSLVIRTRTGNANGMQFISTFSTMPARKWITVRLAFPDFVPQRLSDRALLRGEIRDATVFDFSEITQIGIQYEARENLTSYSFDGFPSRKGTFYLTMDYLKAFRTQDEPEFILVSCMGVQRDLVEITRKRDIEEALKTCGLSYCIMRTGVLTDEPGGLNSIAFDQTQIENRDLSTGLVAAEVVRTPFAKKISRADVADVCVASLLDARACNVTFDLFDSPYAPTTRAPTRNYSALFETLKPNT</sequence>
<organism evidence="3 4">
    <name type="scientific">Cyanidiococcus yangmingshanensis</name>
    <dbReference type="NCBI Taxonomy" id="2690220"/>
    <lineage>
        <taxon>Eukaryota</taxon>
        <taxon>Rhodophyta</taxon>
        <taxon>Bangiophyceae</taxon>
        <taxon>Cyanidiales</taxon>
        <taxon>Cyanidiaceae</taxon>
        <taxon>Cyanidiococcus</taxon>
    </lineage>
</organism>
<name>A0A7J7IQ49_9RHOD</name>
<evidence type="ECO:0008006" key="5">
    <source>
        <dbReference type="Google" id="ProtNLM"/>
    </source>
</evidence>
<evidence type="ECO:0000259" key="2">
    <source>
        <dbReference type="Pfam" id="PF13460"/>
    </source>
</evidence>
<dbReference type="PANTHER" id="PTHR15020">
    <property type="entry name" value="FLAVIN REDUCTASE-RELATED"/>
    <property type="match status" value="1"/>
</dbReference>
<proteinExistence type="predicted"/>
<evidence type="ECO:0000259" key="1">
    <source>
        <dbReference type="Pfam" id="PF08547"/>
    </source>
</evidence>
<dbReference type="AlphaFoldDB" id="A0A7J7IQ49"/>
<evidence type="ECO:0000313" key="4">
    <source>
        <dbReference type="Proteomes" id="UP000530660"/>
    </source>
</evidence>
<gene>
    <name evidence="3" type="ORF">F1559_003299</name>
</gene>
<dbReference type="InterPro" id="IPR036291">
    <property type="entry name" value="NAD(P)-bd_dom_sf"/>
</dbReference>
<feature type="domain" description="NAD(P)-binding" evidence="2">
    <location>
        <begin position="177"/>
        <end position="264"/>
    </location>
</feature>
<feature type="domain" description="NADH:ubiquinone oxidoreductase intermediate-associated protein 30" evidence="1">
    <location>
        <begin position="344"/>
        <end position="473"/>
    </location>
</feature>
<dbReference type="SUPFAM" id="SSF49785">
    <property type="entry name" value="Galactose-binding domain-like"/>
    <property type="match status" value="1"/>
</dbReference>
<reference evidence="3 4" key="1">
    <citation type="journal article" date="2020" name="J. Phycol.">
        <title>Comparative genome analysis reveals Cyanidiococcus gen. nov., a new extremophilic red algal genus sister to Cyanidioschyzon (Cyanidioschyzonaceae, Rhodophyta).</title>
        <authorList>
            <person name="Liu S.-L."/>
            <person name="Chiang Y.-R."/>
            <person name="Yoon H.S."/>
            <person name="Fu H.-Y."/>
        </authorList>
    </citation>
    <scope>NUCLEOTIDE SEQUENCE [LARGE SCALE GENOMIC DNA]</scope>
    <source>
        <strain evidence="3 4">THAL066</strain>
    </source>
</reference>
<evidence type="ECO:0000313" key="3">
    <source>
        <dbReference type="EMBL" id="KAF6005245.1"/>
    </source>
</evidence>
<dbReference type="OrthoDB" id="10254221at2759"/>
<comment type="caution">
    <text evidence="3">The sequence shown here is derived from an EMBL/GenBank/DDBJ whole genome shotgun (WGS) entry which is preliminary data.</text>
</comment>
<dbReference type="Proteomes" id="UP000530660">
    <property type="component" value="Unassembled WGS sequence"/>
</dbReference>
<accession>A0A7J7IQ49</accession>
<protein>
    <recommendedName>
        <fullName evidence="5">NAD(P)-binding domain-containing protein</fullName>
    </recommendedName>
</protein>
<dbReference type="PANTHER" id="PTHR15020:SF50">
    <property type="entry name" value="UPF0659 PROTEIN YMR090W"/>
    <property type="match status" value="1"/>
</dbReference>
<keyword evidence="4" id="KW-1185">Reference proteome</keyword>
<dbReference type="InterPro" id="IPR016040">
    <property type="entry name" value="NAD(P)-bd_dom"/>
</dbReference>
<dbReference type="InterPro" id="IPR008979">
    <property type="entry name" value="Galactose-bd-like_sf"/>
</dbReference>
<dbReference type="EMBL" id="VWRR01000001">
    <property type="protein sequence ID" value="KAF6005245.1"/>
    <property type="molecule type" value="Genomic_DNA"/>
</dbReference>
<dbReference type="Pfam" id="PF13460">
    <property type="entry name" value="NAD_binding_10"/>
    <property type="match status" value="1"/>
</dbReference>
<dbReference type="Pfam" id="PF08547">
    <property type="entry name" value="CIA30"/>
    <property type="match status" value="1"/>
</dbReference>
<dbReference type="Gene3D" id="3.40.50.720">
    <property type="entry name" value="NAD(P)-binding Rossmann-like Domain"/>
    <property type="match status" value="2"/>
</dbReference>
<dbReference type="InterPro" id="IPR013857">
    <property type="entry name" value="NADH-UbQ_OxRdtase-assoc_prot30"/>
</dbReference>
<dbReference type="SUPFAM" id="SSF51735">
    <property type="entry name" value="NAD(P)-binding Rossmann-fold domains"/>
    <property type="match status" value="1"/>
</dbReference>